<accession>A0A834NYL5</accession>
<proteinExistence type="predicted"/>
<name>A0A834NYL5_VESPE</name>
<evidence type="ECO:0000313" key="3">
    <source>
        <dbReference type="Proteomes" id="UP000600918"/>
    </source>
</evidence>
<dbReference type="AlphaFoldDB" id="A0A834NYL5"/>
<organism evidence="2 3">
    <name type="scientific">Vespula pensylvanica</name>
    <name type="common">Western yellow jacket</name>
    <name type="synonym">Wasp</name>
    <dbReference type="NCBI Taxonomy" id="30213"/>
    <lineage>
        <taxon>Eukaryota</taxon>
        <taxon>Metazoa</taxon>
        <taxon>Ecdysozoa</taxon>
        <taxon>Arthropoda</taxon>
        <taxon>Hexapoda</taxon>
        <taxon>Insecta</taxon>
        <taxon>Pterygota</taxon>
        <taxon>Neoptera</taxon>
        <taxon>Endopterygota</taxon>
        <taxon>Hymenoptera</taxon>
        <taxon>Apocrita</taxon>
        <taxon>Aculeata</taxon>
        <taxon>Vespoidea</taxon>
        <taxon>Vespidae</taxon>
        <taxon>Vespinae</taxon>
        <taxon>Vespula</taxon>
    </lineage>
</organism>
<keyword evidence="3" id="KW-1185">Reference proteome</keyword>
<evidence type="ECO:0000256" key="1">
    <source>
        <dbReference type="SAM" id="MobiDB-lite"/>
    </source>
</evidence>
<dbReference type="Proteomes" id="UP000600918">
    <property type="component" value="Unassembled WGS sequence"/>
</dbReference>
<feature type="compositionally biased region" description="Basic and acidic residues" evidence="1">
    <location>
        <begin position="143"/>
        <end position="152"/>
    </location>
</feature>
<dbReference type="EMBL" id="JACSDY010000008">
    <property type="protein sequence ID" value="KAF7421602.1"/>
    <property type="molecule type" value="Genomic_DNA"/>
</dbReference>
<comment type="caution">
    <text evidence="2">The sequence shown here is derived from an EMBL/GenBank/DDBJ whole genome shotgun (WGS) entry which is preliminary data.</text>
</comment>
<feature type="region of interest" description="Disordered" evidence="1">
    <location>
        <begin position="130"/>
        <end position="152"/>
    </location>
</feature>
<sequence>MEPMLNAKTSSPCMTRLLSSRDVQENINKSEKYVRGEKMKSILAGRRVSTGPLMLRDGDVLIDRGQCIVLSLLHFRSKFRRVKDTYFNLVLVKISGLGNDIVENNKNGVVDNTLTHPVWSLTRSPKARVSASSEAYSPRSPRRLHEIPRRKG</sequence>
<reference evidence="2" key="1">
    <citation type="journal article" date="2020" name="G3 (Bethesda)">
        <title>High-Quality Assemblies for Three Invasive Social Wasps from the &lt;i&gt;Vespula&lt;/i&gt; Genus.</title>
        <authorList>
            <person name="Harrop T.W.R."/>
            <person name="Guhlin J."/>
            <person name="McLaughlin G.M."/>
            <person name="Permina E."/>
            <person name="Stockwell P."/>
            <person name="Gilligan J."/>
            <person name="Le Lec M.F."/>
            <person name="Gruber M.A.M."/>
            <person name="Quinn O."/>
            <person name="Lovegrove M."/>
            <person name="Duncan E.J."/>
            <person name="Remnant E.J."/>
            <person name="Van Eeckhoven J."/>
            <person name="Graham B."/>
            <person name="Knapp R.A."/>
            <person name="Langford K.W."/>
            <person name="Kronenberg Z."/>
            <person name="Press M.O."/>
            <person name="Eacker S.M."/>
            <person name="Wilson-Rankin E.E."/>
            <person name="Purcell J."/>
            <person name="Lester P.J."/>
            <person name="Dearden P.K."/>
        </authorList>
    </citation>
    <scope>NUCLEOTIDE SEQUENCE</scope>
    <source>
        <strain evidence="2">Volc-1</strain>
    </source>
</reference>
<protein>
    <submittedName>
        <fullName evidence="2">Uncharacterized protein</fullName>
    </submittedName>
</protein>
<gene>
    <name evidence="2" type="ORF">H0235_009438</name>
</gene>
<evidence type="ECO:0000313" key="2">
    <source>
        <dbReference type="EMBL" id="KAF7421602.1"/>
    </source>
</evidence>